<dbReference type="GO" id="GO:0043420">
    <property type="term" value="P:anthranilate metabolic process"/>
    <property type="evidence" value="ECO:0007669"/>
    <property type="project" value="TreeGrafter"/>
</dbReference>
<comment type="cofactor">
    <cofactor evidence="5">
        <name>pyridoxal 5'-phosphate</name>
        <dbReference type="ChEBI" id="CHEBI:597326"/>
    </cofactor>
</comment>
<dbReference type="UniPathway" id="UPA00334">
    <property type="reaction ID" value="UER00455"/>
</dbReference>
<dbReference type="AlphaFoldDB" id="A0A1N7MGH8"/>
<evidence type="ECO:0000256" key="3">
    <source>
        <dbReference type="ARBA" id="ARBA00022898"/>
    </source>
</evidence>
<dbReference type="InterPro" id="IPR010111">
    <property type="entry name" value="Kynureninase"/>
</dbReference>
<comment type="pathway">
    <text evidence="5">Amino-acid degradation; L-kynurenine degradation; L-alanine and anthranilate from L-kynurenine: step 1/1.</text>
</comment>
<evidence type="ECO:0000313" key="7">
    <source>
        <dbReference type="Proteomes" id="UP000186098"/>
    </source>
</evidence>
<dbReference type="NCBIfam" id="TIGR01814">
    <property type="entry name" value="kynureninase"/>
    <property type="match status" value="1"/>
</dbReference>
<evidence type="ECO:0000313" key="6">
    <source>
        <dbReference type="EMBL" id="SIS85049.1"/>
    </source>
</evidence>
<dbReference type="Proteomes" id="UP000186098">
    <property type="component" value="Unassembled WGS sequence"/>
</dbReference>
<keyword evidence="7" id="KW-1185">Reference proteome</keyword>
<comment type="catalytic activity">
    <reaction evidence="5">
        <text>L-kynurenine + H2O = anthranilate + L-alanine + H(+)</text>
        <dbReference type="Rhea" id="RHEA:16813"/>
        <dbReference type="ChEBI" id="CHEBI:15377"/>
        <dbReference type="ChEBI" id="CHEBI:15378"/>
        <dbReference type="ChEBI" id="CHEBI:16567"/>
        <dbReference type="ChEBI" id="CHEBI:57959"/>
        <dbReference type="ChEBI" id="CHEBI:57972"/>
        <dbReference type="EC" id="3.7.1.3"/>
    </reaction>
</comment>
<organism evidence="6 7">
    <name type="scientific">Phaeovulum vinaykumarii</name>
    <dbReference type="NCBI Taxonomy" id="407234"/>
    <lineage>
        <taxon>Bacteria</taxon>
        <taxon>Pseudomonadati</taxon>
        <taxon>Pseudomonadota</taxon>
        <taxon>Alphaproteobacteria</taxon>
        <taxon>Rhodobacterales</taxon>
        <taxon>Paracoccaceae</taxon>
        <taxon>Phaeovulum</taxon>
    </lineage>
</organism>
<dbReference type="EMBL" id="FTOM01000007">
    <property type="protein sequence ID" value="SIS85049.1"/>
    <property type="molecule type" value="Genomic_DNA"/>
</dbReference>
<dbReference type="Gene3D" id="3.40.640.10">
    <property type="entry name" value="Type I PLP-dependent aspartate aminotransferase-like (Major domain)"/>
    <property type="match status" value="1"/>
</dbReference>
<evidence type="ECO:0000256" key="5">
    <source>
        <dbReference type="PIRNR" id="PIRNR038800"/>
    </source>
</evidence>
<sequence length="394" mass="41118">MDFSATRALFDLPDGICYLDGNSLGPQPRAAASAAARALGEWQGQLIGGWNGAGWMDLPVALGAAIAPLIGAAPDTVVVGETLSIRVHQALMAALDLRPERTEIVTDSGNFPSDIYIAAEIARRRGLTLRVVAPDAVETALGPQTAVLMLTEVDYRTARRHDMARLSARAHEVGALALWDLAHSAGAVPLDLAGAGADFAVGCTYKYLNGGPGSPAFLHAAPGLIEAVTPALPGWLGHAAPFGFDMDYAPAPGVARMRIGTPPVLQMAALQGALTVWKGLSMTEVFATAQGLAQRLIDGVAARAPALRLASPEDPARRGSHLAFAHPEAQAIMRAFIARGLVGDFRAPDIVRLALTPLYIGPADIDRALDIIAEVMTSRAWEDPAFAASAGPVT</sequence>
<dbReference type="GO" id="GO:0030429">
    <property type="term" value="F:kynureninase activity"/>
    <property type="evidence" value="ECO:0007669"/>
    <property type="project" value="UniProtKB-UniRule"/>
</dbReference>
<comment type="similarity">
    <text evidence="5">Belongs to the kynureninase family.</text>
</comment>
<reference evidence="7" key="1">
    <citation type="submission" date="2017-01" db="EMBL/GenBank/DDBJ databases">
        <authorList>
            <person name="Varghese N."/>
            <person name="Submissions S."/>
        </authorList>
    </citation>
    <scope>NUCLEOTIDE SEQUENCE [LARGE SCALE GENOMIC DNA]</scope>
    <source>
        <strain evidence="7">DSM 18714</strain>
    </source>
</reference>
<comment type="pathway">
    <text evidence="5">Cofactor biosynthesis; NAD(+) biosynthesis; quinolinate from L-kynurenine: step 2/3.</text>
</comment>
<keyword evidence="3 5" id="KW-0663">Pyridoxal phosphate</keyword>
<dbReference type="Gene3D" id="3.90.1150.10">
    <property type="entry name" value="Aspartate Aminotransferase, domain 1"/>
    <property type="match status" value="1"/>
</dbReference>
<dbReference type="STRING" id="407234.SAMN05421795_10780"/>
<dbReference type="InterPro" id="IPR015424">
    <property type="entry name" value="PyrdxlP-dep_Trfase"/>
</dbReference>
<dbReference type="GO" id="GO:0030170">
    <property type="term" value="F:pyridoxal phosphate binding"/>
    <property type="evidence" value="ECO:0007669"/>
    <property type="project" value="UniProtKB-UniRule"/>
</dbReference>
<evidence type="ECO:0000256" key="2">
    <source>
        <dbReference type="ARBA" id="ARBA00022801"/>
    </source>
</evidence>
<evidence type="ECO:0000256" key="4">
    <source>
        <dbReference type="NCBIfam" id="TIGR01814"/>
    </source>
</evidence>
<comment type="function">
    <text evidence="5">Catalyzes the cleavage of L-kynurenine (L-Kyn) and L-3-hydroxykynurenine (L-3OHKyn) into anthranilic acid (AA) and 3-hydroxyanthranilic acid (3-OHAA), respectively.</text>
</comment>
<dbReference type="InterPro" id="IPR015422">
    <property type="entry name" value="PyrdxlP-dep_Trfase_small"/>
</dbReference>
<dbReference type="InterPro" id="IPR015421">
    <property type="entry name" value="PyrdxlP-dep_Trfase_major"/>
</dbReference>
<keyword evidence="2 5" id="KW-0378">Hydrolase</keyword>
<dbReference type="GO" id="GO:0009435">
    <property type="term" value="P:NAD+ biosynthetic process"/>
    <property type="evidence" value="ECO:0007669"/>
    <property type="project" value="UniProtKB-UniRule"/>
</dbReference>
<dbReference type="GO" id="GO:0019441">
    <property type="term" value="P:L-tryptophan catabolic process to kynurenine"/>
    <property type="evidence" value="ECO:0007669"/>
    <property type="project" value="TreeGrafter"/>
</dbReference>
<gene>
    <name evidence="6" type="ORF">SAMN05421795_10780</name>
</gene>
<dbReference type="SUPFAM" id="SSF53383">
    <property type="entry name" value="PLP-dependent transferases"/>
    <property type="match status" value="1"/>
</dbReference>
<dbReference type="Pfam" id="PF22580">
    <property type="entry name" value="KYNU_C"/>
    <property type="match status" value="1"/>
</dbReference>
<comment type="subunit">
    <text evidence="5">Homodimer.</text>
</comment>
<evidence type="ECO:0000256" key="1">
    <source>
        <dbReference type="ARBA" id="ARBA00022642"/>
    </source>
</evidence>
<dbReference type="PANTHER" id="PTHR14084:SF0">
    <property type="entry name" value="KYNURENINASE"/>
    <property type="match status" value="1"/>
</dbReference>
<comment type="catalytic activity">
    <reaction evidence="5">
        <text>3-hydroxy-L-kynurenine + H2O = 3-hydroxyanthranilate + L-alanine + H(+)</text>
        <dbReference type="Rhea" id="RHEA:25143"/>
        <dbReference type="ChEBI" id="CHEBI:15377"/>
        <dbReference type="ChEBI" id="CHEBI:15378"/>
        <dbReference type="ChEBI" id="CHEBI:36559"/>
        <dbReference type="ChEBI" id="CHEBI:57972"/>
        <dbReference type="ChEBI" id="CHEBI:58125"/>
        <dbReference type="EC" id="3.7.1.3"/>
    </reaction>
</comment>
<dbReference type="GO" id="GO:0005737">
    <property type="term" value="C:cytoplasm"/>
    <property type="evidence" value="ECO:0007669"/>
    <property type="project" value="UniProtKB-UniRule"/>
</dbReference>
<proteinExistence type="inferred from homology"/>
<dbReference type="UniPathway" id="UPA00253">
    <property type="reaction ID" value="UER00329"/>
</dbReference>
<dbReference type="GO" id="GO:0097053">
    <property type="term" value="P:L-kynurenine catabolic process"/>
    <property type="evidence" value="ECO:0007669"/>
    <property type="project" value="UniProtKB-UniPathway"/>
</dbReference>
<dbReference type="PIRSF" id="PIRSF038800">
    <property type="entry name" value="KYNU"/>
    <property type="match status" value="1"/>
</dbReference>
<dbReference type="PANTHER" id="PTHR14084">
    <property type="entry name" value="KYNURENINASE"/>
    <property type="match status" value="1"/>
</dbReference>
<dbReference type="EC" id="3.7.1.3" evidence="4 5"/>
<accession>A0A1N7MGH8</accession>
<keyword evidence="1 5" id="KW-0662">Pyridine nucleotide biosynthesis</keyword>
<name>A0A1N7MGH8_9RHOB</name>
<protein>
    <recommendedName>
        <fullName evidence="4 5">Kynureninase</fullName>
        <ecNumber evidence="4 5">3.7.1.3</ecNumber>
    </recommendedName>
</protein>